<dbReference type="OrthoDB" id="2427707at2759"/>
<protein>
    <submittedName>
        <fullName evidence="1">Uncharacterized protein</fullName>
    </submittedName>
</protein>
<keyword evidence="2" id="KW-1185">Reference proteome</keyword>
<name>A0A397I2T8_9GLOM</name>
<organism evidence="1 2">
    <name type="scientific">Diversispora epigaea</name>
    <dbReference type="NCBI Taxonomy" id="1348612"/>
    <lineage>
        <taxon>Eukaryota</taxon>
        <taxon>Fungi</taxon>
        <taxon>Fungi incertae sedis</taxon>
        <taxon>Mucoromycota</taxon>
        <taxon>Glomeromycotina</taxon>
        <taxon>Glomeromycetes</taxon>
        <taxon>Diversisporales</taxon>
        <taxon>Diversisporaceae</taxon>
        <taxon>Diversispora</taxon>
    </lineage>
</organism>
<proteinExistence type="predicted"/>
<gene>
    <name evidence="1" type="ORF">Glove_276g106</name>
</gene>
<accession>A0A397I2T8</accession>
<evidence type="ECO:0000313" key="2">
    <source>
        <dbReference type="Proteomes" id="UP000266861"/>
    </source>
</evidence>
<sequence length="137" mass="15512">MNQKITFATILVAFSVFFIYFTNASPIELSPRVPGDVAFVDFTKNITGRITLTELWNNTVRVTGQLNTGFPDRTSKYEYQLSGEEKELISSDYIFPPGTAPFQDDLKNKTVNWFVGKTLSFFRDGVVIEAEIIILVK</sequence>
<evidence type="ECO:0000313" key="1">
    <source>
        <dbReference type="EMBL" id="RHZ69961.1"/>
    </source>
</evidence>
<dbReference type="Proteomes" id="UP000266861">
    <property type="component" value="Unassembled WGS sequence"/>
</dbReference>
<dbReference type="EMBL" id="PQFF01000253">
    <property type="protein sequence ID" value="RHZ69961.1"/>
    <property type="molecule type" value="Genomic_DNA"/>
</dbReference>
<reference evidence="1 2" key="1">
    <citation type="submission" date="2018-08" db="EMBL/GenBank/DDBJ databases">
        <title>Genome and evolution of the arbuscular mycorrhizal fungus Diversispora epigaea (formerly Glomus versiforme) and its bacterial endosymbionts.</title>
        <authorList>
            <person name="Sun X."/>
            <person name="Fei Z."/>
            <person name="Harrison M."/>
        </authorList>
    </citation>
    <scope>NUCLEOTIDE SEQUENCE [LARGE SCALE GENOMIC DNA]</scope>
    <source>
        <strain evidence="1 2">IT104</strain>
    </source>
</reference>
<dbReference type="AlphaFoldDB" id="A0A397I2T8"/>
<comment type="caution">
    <text evidence="1">The sequence shown here is derived from an EMBL/GenBank/DDBJ whole genome shotgun (WGS) entry which is preliminary data.</text>
</comment>